<sequence>MLPRHSGHWRVGVNGTLEIHVIAFLDVGPVEGGTEATPGRGEVCLER</sequence>
<reference evidence="1 2" key="1">
    <citation type="submission" date="2019-05" db="EMBL/GenBank/DDBJ databases">
        <title>Another draft genome of Portunus trituberculatus and its Hox gene families provides insights of decapod evolution.</title>
        <authorList>
            <person name="Jeong J.-H."/>
            <person name="Song I."/>
            <person name="Kim S."/>
            <person name="Choi T."/>
            <person name="Kim D."/>
            <person name="Ryu S."/>
            <person name="Kim W."/>
        </authorList>
    </citation>
    <scope>NUCLEOTIDE SEQUENCE [LARGE SCALE GENOMIC DNA]</scope>
    <source>
        <tissue evidence="1">Muscle</tissue>
    </source>
</reference>
<evidence type="ECO:0000313" key="1">
    <source>
        <dbReference type="EMBL" id="MPC92327.1"/>
    </source>
</evidence>
<accession>A0A5B7JG41</accession>
<proteinExistence type="predicted"/>
<organism evidence="1 2">
    <name type="scientific">Portunus trituberculatus</name>
    <name type="common">Swimming crab</name>
    <name type="synonym">Neptunus trituberculatus</name>
    <dbReference type="NCBI Taxonomy" id="210409"/>
    <lineage>
        <taxon>Eukaryota</taxon>
        <taxon>Metazoa</taxon>
        <taxon>Ecdysozoa</taxon>
        <taxon>Arthropoda</taxon>
        <taxon>Crustacea</taxon>
        <taxon>Multicrustacea</taxon>
        <taxon>Malacostraca</taxon>
        <taxon>Eumalacostraca</taxon>
        <taxon>Eucarida</taxon>
        <taxon>Decapoda</taxon>
        <taxon>Pleocyemata</taxon>
        <taxon>Brachyura</taxon>
        <taxon>Eubrachyura</taxon>
        <taxon>Portunoidea</taxon>
        <taxon>Portunidae</taxon>
        <taxon>Portuninae</taxon>
        <taxon>Portunus</taxon>
    </lineage>
</organism>
<protein>
    <submittedName>
        <fullName evidence="1">Uncharacterized protein</fullName>
    </submittedName>
</protein>
<dbReference type="AlphaFoldDB" id="A0A5B7JG41"/>
<comment type="caution">
    <text evidence="1">The sequence shown here is derived from an EMBL/GenBank/DDBJ whole genome shotgun (WGS) entry which is preliminary data.</text>
</comment>
<gene>
    <name evidence="1" type="ORF">E2C01_087410</name>
</gene>
<dbReference type="Proteomes" id="UP000324222">
    <property type="component" value="Unassembled WGS sequence"/>
</dbReference>
<keyword evidence="2" id="KW-1185">Reference proteome</keyword>
<dbReference type="EMBL" id="VSRR010090851">
    <property type="protein sequence ID" value="MPC92327.1"/>
    <property type="molecule type" value="Genomic_DNA"/>
</dbReference>
<evidence type="ECO:0000313" key="2">
    <source>
        <dbReference type="Proteomes" id="UP000324222"/>
    </source>
</evidence>
<name>A0A5B7JG41_PORTR</name>